<reference evidence="2" key="1">
    <citation type="submission" date="2017-03" db="EMBL/GenBank/DDBJ databases">
        <title>Phytopthora megakarya and P. palmivora, two closely related causual agents of cacao black pod achieved similar genome size and gene model numbers by different mechanisms.</title>
        <authorList>
            <person name="Ali S."/>
            <person name="Shao J."/>
            <person name="Larry D.J."/>
            <person name="Kronmiller B."/>
            <person name="Shen D."/>
            <person name="Strem M.D."/>
            <person name="Melnick R.L."/>
            <person name="Guiltinan M.J."/>
            <person name="Tyler B.M."/>
            <person name="Meinhardt L.W."/>
            <person name="Bailey B.A."/>
        </authorList>
    </citation>
    <scope>NUCLEOTIDE SEQUENCE [LARGE SCALE GENOMIC DNA]</scope>
    <source>
        <strain evidence="2">zdho120</strain>
    </source>
</reference>
<name>A0A225VM68_9STRA</name>
<protein>
    <submittedName>
        <fullName evidence="1">Uncharacterized protein</fullName>
    </submittedName>
</protein>
<keyword evidence="2" id="KW-1185">Reference proteome</keyword>
<dbReference type="OrthoDB" id="92281at2759"/>
<accession>A0A225VM68</accession>
<comment type="caution">
    <text evidence="1">The sequence shown here is derived from an EMBL/GenBank/DDBJ whole genome shotgun (WGS) entry which is preliminary data.</text>
</comment>
<dbReference type="Proteomes" id="UP000198211">
    <property type="component" value="Unassembled WGS sequence"/>
</dbReference>
<dbReference type="EMBL" id="NBNE01004333">
    <property type="protein sequence ID" value="OWZ05630.1"/>
    <property type="molecule type" value="Genomic_DNA"/>
</dbReference>
<sequence>MGYYVHYWGSCLVDPSLDRFTWDAAVAALPPPRALNFWVQVILNYRNISMVWDGWRFGCVNASVAELAQLQNDWNAYGRRLVIYTQILQARKVMIQAFLQDMNLPDTDELNDLMKNMHDLEHQ</sequence>
<evidence type="ECO:0000313" key="2">
    <source>
        <dbReference type="Proteomes" id="UP000198211"/>
    </source>
</evidence>
<proteinExistence type="predicted"/>
<gene>
    <name evidence="1" type="ORF">PHMEG_00022248</name>
</gene>
<organism evidence="1 2">
    <name type="scientific">Phytophthora megakarya</name>
    <dbReference type="NCBI Taxonomy" id="4795"/>
    <lineage>
        <taxon>Eukaryota</taxon>
        <taxon>Sar</taxon>
        <taxon>Stramenopiles</taxon>
        <taxon>Oomycota</taxon>
        <taxon>Peronosporomycetes</taxon>
        <taxon>Peronosporales</taxon>
        <taxon>Peronosporaceae</taxon>
        <taxon>Phytophthora</taxon>
    </lineage>
</organism>
<dbReference type="AlphaFoldDB" id="A0A225VM68"/>
<evidence type="ECO:0000313" key="1">
    <source>
        <dbReference type="EMBL" id="OWZ05630.1"/>
    </source>
</evidence>